<dbReference type="Proteomes" id="UP001066276">
    <property type="component" value="Chromosome 3_2"/>
</dbReference>
<gene>
    <name evidence="1" type="ORF">NDU88_001573</name>
</gene>
<evidence type="ECO:0000313" key="2">
    <source>
        <dbReference type="Proteomes" id="UP001066276"/>
    </source>
</evidence>
<protein>
    <submittedName>
        <fullName evidence="1">Uncharacterized protein</fullName>
    </submittedName>
</protein>
<dbReference type="EMBL" id="JANPWB010000006">
    <property type="protein sequence ID" value="KAJ1176291.1"/>
    <property type="molecule type" value="Genomic_DNA"/>
</dbReference>
<name>A0AAV7TJF6_PLEWA</name>
<sequence>MSARDNVTASGQGVLHEESYASTNTLTGQSSQGAFRVGLLQKSTASGLTLTDQTEPSLLRNMVIRLGRMTPAYFRLLQMQVAGELESEPKDRLVNHMALLLALMGLGLSYYSVRKMVHQASSPSGP</sequence>
<evidence type="ECO:0000313" key="1">
    <source>
        <dbReference type="EMBL" id="KAJ1176291.1"/>
    </source>
</evidence>
<accession>A0AAV7TJF6</accession>
<reference evidence="1" key="1">
    <citation type="journal article" date="2022" name="bioRxiv">
        <title>Sequencing and chromosome-scale assembly of the giantPleurodeles waltlgenome.</title>
        <authorList>
            <person name="Brown T."/>
            <person name="Elewa A."/>
            <person name="Iarovenko S."/>
            <person name="Subramanian E."/>
            <person name="Araus A.J."/>
            <person name="Petzold A."/>
            <person name="Susuki M."/>
            <person name="Suzuki K.-i.T."/>
            <person name="Hayashi T."/>
            <person name="Toyoda A."/>
            <person name="Oliveira C."/>
            <person name="Osipova E."/>
            <person name="Leigh N.D."/>
            <person name="Simon A."/>
            <person name="Yun M.H."/>
        </authorList>
    </citation>
    <scope>NUCLEOTIDE SEQUENCE</scope>
    <source>
        <strain evidence="1">20211129_DDA</strain>
        <tissue evidence="1">Liver</tissue>
    </source>
</reference>
<proteinExistence type="predicted"/>
<comment type="caution">
    <text evidence="1">The sequence shown here is derived from an EMBL/GenBank/DDBJ whole genome shotgun (WGS) entry which is preliminary data.</text>
</comment>
<dbReference type="AlphaFoldDB" id="A0AAV7TJF6"/>
<organism evidence="1 2">
    <name type="scientific">Pleurodeles waltl</name>
    <name type="common">Iberian ribbed newt</name>
    <dbReference type="NCBI Taxonomy" id="8319"/>
    <lineage>
        <taxon>Eukaryota</taxon>
        <taxon>Metazoa</taxon>
        <taxon>Chordata</taxon>
        <taxon>Craniata</taxon>
        <taxon>Vertebrata</taxon>
        <taxon>Euteleostomi</taxon>
        <taxon>Amphibia</taxon>
        <taxon>Batrachia</taxon>
        <taxon>Caudata</taxon>
        <taxon>Salamandroidea</taxon>
        <taxon>Salamandridae</taxon>
        <taxon>Pleurodelinae</taxon>
        <taxon>Pleurodeles</taxon>
    </lineage>
</organism>
<keyword evidence="2" id="KW-1185">Reference proteome</keyword>